<dbReference type="KEGG" id="pcw:110210647"/>
<dbReference type="GO" id="GO:0005856">
    <property type="term" value="C:cytoskeleton"/>
    <property type="evidence" value="ECO:0007669"/>
    <property type="project" value="TreeGrafter"/>
</dbReference>
<name>A0A6P5KK56_PHACI</name>
<dbReference type="RefSeq" id="XP_020845369.1">
    <property type="nucleotide sequence ID" value="XM_020989710.1"/>
</dbReference>
<gene>
    <name evidence="3" type="primary">LOC110210647</name>
</gene>
<evidence type="ECO:0000256" key="1">
    <source>
        <dbReference type="ARBA" id="ARBA00008738"/>
    </source>
</evidence>
<dbReference type="PANTHER" id="PTHR31516">
    <property type="entry name" value="STABILIZER OF AXONEMAL MICROTUBULES 2"/>
    <property type="match status" value="1"/>
</dbReference>
<sequence length="217" mass="24991">MPSDLLHLGWFPSTAHSTCICIFFPMHSRDFRTVHKEAYDGWDPSNYQQPKRVHLQAELTNMLRNSNAKFDDSTVTKVSFPPPFKTIKVATGKQPTSTFRVPEAKFQDITTNKQFFQNWGAQPRIRHRDVHDGTYLRPVLSFESQTTTKSTFMPTTAKKVKLFKPKSSSIKIGGNHDFSTVYREVYRPLQLPSCSLHTHLIQNQDTKTNRETTTQLT</sequence>
<proteinExistence type="inferred from homology"/>
<accession>A0A6P5KK56</accession>
<dbReference type="InParanoid" id="A0A6P5KK56"/>
<reference evidence="3" key="1">
    <citation type="submission" date="2025-08" db="UniProtKB">
        <authorList>
            <consortium name="RefSeq"/>
        </authorList>
    </citation>
    <scope>IDENTIFICATION</scope>
    <source>
        <tissue evidence="3">Spleen</tissue>
    </source>
</reference>
<dbReference type="GO" id="GO:0008017">
    <property type="term" value="F:microtubule binding"/>
    <property type="evidence" value="ECO:0007669"/>
    <property type="project" value="InterPro"/>
</dbReference>
<keyword evidence="2" id="KW-1185">Reference proteome</keyword>
<dbReference type="GeneID" id="110210647"/>
<evidence type="ECO:0000313" key="3">
    <source>
        <dbReference type="RefSeq" id="XP_020845369.1"/>
    </source>
</evidence>
<protein>
    <submittedName>
        <fullName evidence="3">Uncharacterized protein LOC110210647 isoform X1</fullName>
    </submittedName>
</protein>
<organism evidence="2 3">
    <name type="scientific">Phascolarctos cinereus</name>
    <name type="common">Koala</name>
    <dbReference type="NCBI Taxonomy" id="38626"/>
    <lineage>
        <taxon>Eukaryota</taxon>
        <taxon>Metazoa</taxon>
        <taxon>Chordata</taxon>
        <taxon>Craniata</taxon>
        <taxon>Vertebrata</taxon>
        <taxon>Euteleostomi</taxon>
        <taxon>Mammalia</taxon>
        <taxon>Metatheria</taxon>
        <taxon>Diprotodontia</taxon>
        <taxon>Phascolarctidae</taxon>
        <taxon>Phascolarctos</taxon>
    </lineage>
</organism>
<dbReference type="InterPro" id="IPR033336">
    <property type="entry name" value="SAXO1/2"/>
</dbReference>
<comment type="similarity">
    <text evidence="1">Belongs to the FAM154 family.</text>
</comment>
<dbReference type="PANTHER" id="PTHR31516:SF18">
    <property type="entry name" value="TRANSLATION INITIATION FACTOR IF-2"/>
    <property type="match status" value="1"/>
</dbReference>
<dbReference type="AlphaFoldDB" id="A0A6P5KK56"/>
<evidence type="ECO:0000313" key="2">
    <source>
        <dbReference type="Proteomes" id="UP000515140"/>
    </source>
</evidence>
<dbReference type="Proteomes" id="UP000515140">
    <property type="component" value="Unplaced"/>
</dbReference>